<name>A0A8B8QP79_9MYRT</name>
<feature type="compositionally biased region" description="Basic residues" evidence="3">
    <location>
        <begin position="311"/>
        <end position="326"/>
    </location>
</feature>
<dbReference type="AlphaFoldDB" id="A0A8B8QP79"/>
<evidence type="ECO:0000259" key="4">
    <source>
        <dbReference type="PROSITE" id="PS51667"/>
    </source>
</evidence>
<feature type="compositionally biased region" description="Acidic residues" evidence="3">
    <location>
        <begin position="287"/>
        <end position="306"/>
    </location>
</feature>
<evidence type="ECO:0000256" key="2">
    <source>
        <dbReference type="PROSITE-ProRule" id="PRU01002"/>
    </source>
</evidence>
<feature type="region of interest" description="Disordered" evidence="3">
    <location>
        <begin position="175"/>
        <end position="220"/>
    </location>
</feature>
<reference evidence="6" key="1">
    <citation type="submission" date="2025-08" db="UniProtKB">
        <authorList>
            <consortium name="RefSeq"/>
        </authorList>
    </citation>
    <scope>IDENTIFICATION</scope>
    <source>
        <tissue evidence="6">Leaf</tissue>
    </source>
</reference>
<dbReference type="InterPro" id="IPR014977">
    <property type="entry name" value="WRC_dom"/>
</dbReference>
<dbReference type="GeneID" id="115753558"/>
<feature type="domain" description="WRC" evidence="4">
    <location>
        <begin position="132"/>
        <end position="176"/>
    </location>
</feature>
<dbReference type="Pfam" id="PF08879">
    <property type="entry name" value="WRC"/>
    <property type="match status" value="1"/>
</dbReference>
<dbReference type="PANTHER" id="PTHR34680:SF3">
    <property type="entry name" value="EXPRESSED PROTEIN"/>
    <property type="match status" value="1"/>
</dbReference>
<feature type="region of interest" description="Disordered" evidence="3">
    <location>
        <begin position="245"/>
        <end position="326"/>
    </location>
</feature>
<accession>A0A8B8QP79</accession>
<dbReference type="KEGG" id="rarg:115753558"/>
<feature type="compositionally biased region" description="Acidic residues" evidence="3">
    <location>
        <begin position="175"/>
        <end position="184"/>
    </location>
</feature>
<dbReference type="PANTHER" id="PTHR34680">
    <property type="entry name" value="EXPRESSED PROTEIN"/>
    <property type="match status" value="1"/>
</dbReference>
<sequence length="326" mass="35145">MRIRKNAKLSSVLRSQAAPPEAPLPSHVCLLNQSPWDVLPFSFPDALPPSSSSLPQQLDGGEDSFTANGSSFCDSLGAVDSSVASMMAVDAVDETIIVSKLGGRAYDRMNIEDRTNISSYEAQNGGDFDGDFSFKVCCNKTDGKRWQCKKDAVDGHYLCQHHLSQLKSYITTAAADEEEEEDDSNAAYAGDSASRKLDKSSASTGRRGRPRGAKKNSSSSAAVAAAAAASSNQFYYYSGFGPSWGKRRSSGRAGDQPRRPEGRAGGSPQPTPPRIGGEGIDYVDYHMDDDDEEVEEEEDDDDDDGGDSGKKRMRKPVKARSLKSLM</sequence>
<proteinExistence type="predicted"/>
<evidence type="ECO:0000313" key="6">
    <source>
        <dbReference type="RefSeq" id="XP_030548067.2"/>
    </source>
</evidence>
<keyword evidence="1" id="KW-0539">Nucleus</keyword>
<evidence type="ECO:0000256" key="3">
    <source>
        <dbReference type="SAM" id="MobiDB-lite"/>
    </source>
</evidence>
<organism evidence="5 6">
    <name type="scientific">Rhodamnia argentea</name>
    <dbReference type="NCBI Taxonomy" id="178133"/>
    <lineage>
        <taxon>Eukaryota</taxon>
        <taxon>Viridiplantae</taxon>
        <taxon>Streptophyta</taxon>
        <taxon>Embryophyta</taxon>
        <taxon>Tracheophyta</taxon>
        <taxon>Spermatophyta</taxon>
        <taxon>Magnoliopsida</taxon>
        <taxon>eudicotyledons</taxon>
        <taxon>Gunneridae</taxon>
        <taxon>Pentapetalae</taxon>
        <taxon>rosids</taxon>
        <taxon>malvids</taxon>
        <taxon>Myrtales</taxon>
        <taxon>Myrtaceae</taxon>
        <taxon>Myrtoideae</taxon>
        <taxon>Myrteae</taxon>
        <taxon>Australasian group</taxon>
        <taxon>Rhodamnia</taxon>
    </lineage>
</organism>
<evidence type="ECO:0000256" key="1">
    <source>
        <dbReference type="ARBA" id="ARBA00023242"/>
    </source>
</evidence>
<dbReference type="RefSeq" id="XP_030548067.2">
    <property type="nucleotide sequence ID" value="XM_030692207.2"/>
</dbReference>
<dbReference type="PROSITE" id="PS51667">
    <property type="entry name" value="WRC"/>
    <property type="match status" value="1"/>
</dbReference>
<keyword evidence="5" id="KW-1185">Reference proteome</keyword>
<feature type="region of interest" description="Disordered" evidence="3">
    <location>
        <begin position="1"/>
        <end position="24"/>
    </location>
</feature>
<evidence type="ECO:0000313" key="5">
    <source>
        <dbReference type="Proteomes" id="UP000827889"/>
    </source>
</evidence>
<gene>
    <name evidence="6" type="primary">LOC115753558</name>
</gene>
<protein>
    <submittedName>
        <fullName evidence="6">Uncharacterized protein LOC115753558 isoform X1</fullName>
    </submittedName>
</protein>
<dbReference type="Proteomes" id="UP000827889">
    <property type="component" value="Chromosome 3"/>
</dbReference>
<comment type="caution">
    <text evidence="2">Lacks conserved residue(s) required for the propagation of feature annotation.</text>
</comment>